<dbReference type="PROSITE" id="PS51257">
    <property type="entry name" value="PROKAR_LIPOPROTEIN"/>
    <property type="match status" value="1"/>
</dbReference>
<reference evidence="1 2" key="1">
    <citation type="submission" date="2021-12" db="EMBL/GenBank/DDBJ databases">
        <title>Genome sequencing of bacteria with rrn-lacking chromosome and rrn-plasmid.</title>
        <authorList>
            <person name="Anda M."/>
            <person name="Iwasaki W."/>
        </authorList>
    </citation>
    <scope>NUCLEOTIDE SEQUENCE [LARGE SCALE GENOMIC DNA]</scope>
    <source>
        <strain evidence="1 2">DSM 100852</strain>
    </source>
</reference>
<protein>
    <submittedName>
        <fullName evidence="1">Uncharacterized protein</fullName>
    </submittedName>
</protein>
<organism evidence="1 2">
    <name type="scientific">Fulvitalea axinellae</name>
    <dbReference type="NCBI Taxonomy" id="1182444"/>
    <lineage>
        <taxon>Bacteria</taxon>
        <taxon>Pseudomonadati</taxon>
        <taxon>Bacteroidota</taxon>
        <taxon>Cytophagia</taxon>
        <taxon>Cytophagales</taxon>
        <taxon>Persicobacteraceae</taxon>
        <taxon>Fulvitalea</taxon>
    </lineage>
</organism>
<dbReference type="AlphaFoldDB" id="A0AAU9D775"/>
<sequence>MKQLTHYLLFATLFGAFSCTTSDIQKPEHKVADLSFSLRSSFEIIGTNSDEKLIRTATEEYKYEYEKYIAVVTDRTGKIEPQIFKEVNLKDQKLKNIKYGEDSYISVWNVFHWDGTGDPLSNFHFMKYLGSTEYWGTRIMFGQSNIKLTEEVIEKGIELRPATNLFDVKTKGYLTNDDIESLSITSMDNSESYNLKIDQIFMATASEFNLTVTLTSGEKKTVKIEFPSYGGYYRSIILNRSDPPKDKETGFRTGEINTKLESILVDF</sequence>
<dbReference type="Proteomes" id="UP001348817">
    <property type="component" value="Chromosome"/>
</dbReference>
<accession>A0AAU9D775</accession>
<gene>
    <name evidence="1" type="ORF">FUAX_04570</name>
</gene>
<dbReference type="KEGG" id="fax:FUAX_04570"/>
<proteinExistence type="predicted"/>
<dbReference type="EMBL" id="AP025314">
    <property type="protein sequence ID" value="BDD08025.1"/>
    <property type="molecule type" value="Genomic_DNA"/>
</dbReference>
<evidence type="ECO:0000313" key="2">
    <source>
        <dbReference type="Proteomes" id="UP001348817"/>
    </source>
</evidence>
<keyword evidence="2" id="KW-1185">Reference proteome</keyword>
<evidence type="ECO:0000313" key="1">
    <source>
        <dbReference type="EMBL" id="BDD08025.1"/>
    </source>
</evidence>
<name>A0AAU9D775_9BACT</name>
<dbReference type="RefSeq" id="WP_338393314.1">
    <property type="nucleotide sequence ID" value="NZ_AP025314.1"/>
</dbReference>